<feature type="domain" description="Double jelly roll-like" evidence="1">
    <location>
        <begin position="85"/>
        <end position="223"/>
    </location>
</feature>
<organism evidence="2 3">
    <name type="scientific">Cinara cedri</name>
    <dbReference type="NCBI Taxonomy" id="506608"/>
    <lineage>
        <taxon>Eukaryota</taxon>
        <taxon>Metazoa</taxon>
        <taxon>Ecdysozoa</taxon>
        <taxon>Arthropoda</taxon>
        <taxon>Hexapoda</taxon>
        <taxon>Insecta</taxon>
        <taxon>Pterygota</taxon>
        <taxon>Neoptera</taxon>
        <taxon>Paraneoptera</taxon>
        <taxon>Hemiptera</taxon>
        <taxon>Sternorrhyncha</taxon>
        <taxon>Aphidomorpha</taxon>
        <taxon>Aphidoidea</taxon>
        <taxon>Aphididae</taxon>
        <taxon>Lachninae</taxon>
        <taxon>Cinara</taxon>
    </lineage>
</organism>
<dbReference type="EMBL" id="CABPRJ010002397">
    <property type="protein sequence ID" value="VVC45251.1"/>
    <property type="molecule type" value="Genomic_DNA"/>
</dbReference>
<keyword evidence="3" id="KW-1185">Reference proteome</keyword>
<dbReference type="PANTHER" id="PTHR36159:SF1">
    <property type="entry name" value="RETROVIRUS-RELATED POL POLYPROTEIN FROM TRANSPOSON 412-LIKE PROTEIN"/>
    <property type="match status" value="1"/>
</dbReference>
<dbReference type="OrthoDB" id="6615564at2759"/>
<name>A0A5E4NJY5_9HEMI</name>
<protein>
    <recommendedName>
        <fullName evidence="1">Double jelly roll-like domain-containing protein</fullName>
    </recommendedName>
</protein>
<evidence type="ECO:0000313" key="3">
    <source>
        <dbReference type="Proteomes" id="UP000325440"/>
    </source>
</evidence>
<dbReference type="AlphaFoldDB" id="A0A5E4NJY5"/>
<gene>
    <name evidence="2" type="ORF">CINCED_3A015353</name>
</gene>
<dbReference type="PANTHER" id="PTHR36159">
    <property type="entry name" value="PROTEIN CBG23766"/>
    <property type="match status" value="1"/>
</dbReference>
<dbReference type="Pfam" id="PF21738">
    <property type="entry name" value="DJR-like_dom"/>
    <property type="match status" value="2"/>
</dbReference>
<reference evidence="2 3" key="1">
    <citation type="submission" date="2019-08" db="EMBL/GenBank/DDBJ databases">
        <authorList>
            <person name="Alioto T."/>
            <person name="Alioto T."/>
            <person name="Gomez Garrido J."/>
        </authorList>
    </citation>
    <scope>NUCLEOTIDE SEQUENCE [LARGE SCALE GENOMIC DNA]</scope>
</reference>
<dbReference type="Proteomes" id="UP000325440">
    <property type="component" value="Unassembled WGS sequence"/>
</dbReference>
<feature type="domain" description="Double jelly roll-like" evidence="1">
    <location>
        <begin position="225"/>
        <end position="343"/>
    </location>
</feature>
<accession>A0A5E4NJY5</accession>
<evidence type="ECO:0000259" key="1">
    <source>
        <dbReference type="Pfam" id="PF21738"/>
    </source>
</evidence>
<evidence type="ECO:0000313" key="2">
    <source>
        <dbReference type="EMBL" id="VVC45251.1"/>
    </source>
</evidence>
<sequence length="343" mass="39705">MSTFNKGDIMDDSHLNVMEGYLDDCKITQMQYHSFLPYSSTAFSKNDEIRISIQNMDAYTLPCESYLFIERKVNKQDSAVGDIYFTNNGLVFLFSEMRYEVNGVEIQKLNSPGIYSTLKGYCSYAPHDLYELENVDWDLDETNFMEKEKFSGCHPLKHLFEFCEDYKKVLLNCSQQIILNQSSTNFDTLRSTVTKVLWKSPVIRINDSEKLKLLRALDSCKPLECTSLLENPRFVIIGFQTNRKNNLINPSGWFDHCNLKNLKVYLNNEVYPYEGFHANFSKAKTAILCKAYTDFQKSYYGRETSAPLLTRQKFTANAPIVVVDLSRQNDNVRASTVDLRIEF</sequence>
<proteinExistence type="predicted"/>
<dbReference type="InterPro" id="IPR049512">
    <property type="entry name" value="DJR-like_dom"/>
</dbReference>